<protein>
    <submittedName>
        <fullName evidence="2">Uncharacterized protein</fullName>
    </submittedName>
</protein>
<accession>A0A830FA58</accession>
<gene>
    <name evidence="2" type="ORF">GCM10009039_11310</name>
</gene>
<dbReference type="EMBL" id="BMPG01000001">
    <property type="protein sequence ID" value="GGL54955.1"/>
    <property type="molecule type" value="Genomic_DNA"/>
</dbReference>
<proteinExistence type="predicted"/>
<name>A0A830FA58_9EURY</name>
<reference evidence="2" key="1">
    <citation type="journal article" date="2014" name="Int. J. Syst. Evol. Microbiol.">
        <title>Complete genome sequence of Corynebacterium casei LMG S-19264T (=DSM 44701T), isolated from a smear-ripened cheese.</title>
        <authorList>
            <consortium name="US DOE Joint Genome Institute (JGI-PGF)"/>
            <person name="Walter F."/>
            <person name="Albersmeier A."/>
            <person name="Kalinowski J."/>
            <person name="Ruckert C."/>
        </authorList>
    </citation>
    <scope>NUCLEOTIDE SEQUENCE</scope>
    <source>
        <strain evidence="2">JCM 19596</strain>
    </source>
</reference>
<dbReference type="Proteomes" id="UP000607197">
    <property type="component" value="Unassembled WGS sequence"/>
</dbReference>
<dbReference type="AlphaFoldDB" id="A0A830FA58"/>
<evidence type="ECO:0000313" key="3">
    <source>
        <dbReference type="Proteomes" id="UP000607197"/>
    </source>
</evidence>
<feature type="compositionally biased region" description="Low complexity" evidence="1">
    <location>
        <begin position="18"/>
        <end position="36"/>
    </location>
</feature>
<sequence length="222" mass="22920">MLAGCSSGPTADGTIAETAAPATGTNRTTATQTTTAEPVPASAGSFDATLVRDTTDSHPPRVEATLTNESDAAFTLSGGYAPPFSASAARERAGDAALALYPIDEDARQYVQRVGANSSAPPSNRTNGCWRLDGSYAVAGIARMLTLSPGESASVTYDVYTSGDGACFPDGDYLAEHAARVSRGTHYDDATSTAWLYGFTLHVRDNTIASLNVEKITRAGGA</sequence>
<keyword evidence="3" id="KW-1185">Reference proteome</keyword>
<reference evidence="2" key="2">
    <citation type="submission" date="2020-09" db="EMBL/GenBank/DDBJ databases">
        <authorList>
            <person name="Sun Q."/>
            <person name="Ohkuma M."/>
        </authorList>
    </citation>
    <scope>NUCLEOTIDE SEQUENCE</scope>
    <source>
        <strain evidence="2">JCM 19596</strain>
    </source>
</reference>
<comment type="caution">
    <text evidence="2">The sequence shown here is derived from an EMBL/GenBank/DDBJ whole genome shotgun (WGS) entry which is preliminary data.</text>
</comment>
<feature type="region of interest" description="Disordered" evidence="1">
    <location>
        <begin position="1"/>
        <end position="60"/>
    </location>
</feature>
<evidence type="ECO:0000313" key="2">
    <source>
        <dbReference type="EMBL" id="GGL54955.1"/>
    </source>
</evidence>
<evidence type="ECO:0000256" key="1">
    <source>
        <dbReference type="SAM" id="MobiDB-lite"/>
    </source>
</evidence>
<organism evidence="2 3">
    <name type="scientific">Halocalculus aciditolerans</name>
    <dbReference type="NCBI Taxonomy" id="1383812"/>
    <lineage>
        <taxon>Archaea</taxon>
        <taxon>Methanobacteriati</taxon>
        <taxon>Methanobacteriota</taxon>
        <taxon>Stenosarchaea group</taxon>
        <taxon>Halobacteria</taxon>
        <taxon>Halobacteriales</taxon>
        <taxon>Halobacteriaceae</taxon>
        <taxon>Halocalculus</taxon>
    </lineage>
</organism>